<dbReference type="PANTHER" id="PTHR30346">
    <property type="entry name" value="TRANSCRIPTIONAL DUAL REGULATOR HCAR-RELATED"/>
    <property type="match status" value="1"/>
</dbReference>
<dbReference type="InterPro" id="IPR036390">
    <property type="entry name" value="WH_DNA-bd_sf"/>
</dbReference>
<evidence type="ECO:0000256" key="1">
    <source>
        <dbReference type="ARBA" id="ARBA00009437"/>
    </source>
</evidence>
<dbReference type="Gene3D" id="1.10.10.10">
    <property type="entry name" value="Winged helix-like DNA-binding domain superfamily/Winged helix DNA-binding domain"/>
    <property type="match status" value="1"/>
</dbReference>
<evidence type="ECO:0000259" key="5">
    <source>
        <dbReference type="PROSITE" id="PS50931"/>
    </source>
</evidence>
<keyword evidence="3" id="KW-0238">DNA-binding</keyword>
<keyword evidence="2" id="KW-0805">Transcription regulation</keyword>
<dbReference type="PANTHER" id="PTHR30346:SF10">
    <property type="entry name" value="TRANSCRIPTIONAL REGULATOR OF OXIDATIVE STRESS OXYR"/>
    <property type="match status" value="1"/>
</dbReference>
<dbReference type="Pfam" id="PF03466">
    <property type="entry name" value="LysR_substrate"/>
    <property type="match status" value="1"/>
</dbReference>
<evidence type="ECO:0000256" key="4">
    <source>
        <dbReference type="ARBA" id="ARBA00023163"/>
    </source>
</evidence>
<dbReference type="SUPFAM" id="SSF53850">
    <property type="entry name" value="Periplasmic binding protein-like II"/>
    <property type="match status" value="1"/>
</dbReference>
<name>A0A0S2SIP3_9GAMM</name>
<accession>A0A0S2SIP3</accession>
<proteinExistence type="inferred from homology"/>
<dbReference type="CDD" id="cd08411">
    <property type="entry name" value="PBP2_OxyR"/>
    <property type="match status" value="1"/>
</dbReference>
<evidence type="ECO:0000313" key="6">
    <source>
        <dbReference type="EMBL" id="ALP41560.1"/>
    </source>
</evidence>
<reference evidence="6 7" key="2">
    <citation type="journal article" date="2016" name="Genome Announc.">
        <title>Complete Genome Sequence of the Highly Virulent Aeromonas schubertii Strain WL1483, Isolated from Diseased Snakehead Fish (Channa argus) in China.</title>
        <authorList>
            <person name="Liu L."/>
            <person name="Li N."/>
            <person name="Zhang D."/>
            <person name="Fu X."/>
            <person name="Shi C."/>
            <person name="Lin Q."/>
            <person name="Hao G."/>
        </authorList>
    </citation>
    <scope>NUCLEOTIDE SEQUENCE [LARGE SCALE GENOMIC DNA]</scope>
    <source>
        <strain evidence="6 7">WL1483</strain>
    </source>
</reference>
<dbReference type="KEGG" id="asr:WL1483_2141"/>
<sequence>MQRWPSLKQLQYLVALDEQKNFNRAAKACHVSQSTLSTGIQNLEEMMNLQLVERDHKSFIMTPIGSEIVERARRLLSDARDMMELGQHQGGVTQGMIRLGCIPTIAPFLLSRLVKACGQSYPELELLLREDTTANLLKLLEQGELDLLILALPIDVGGFHCKSVGSDPFKMVMRQEMADRLHMPLDYRELPNQSIFLLEREHCLTDHAVSACRLRDKDKINPFAAISLHTLVEMVGAGLGTTFLPQMAIDAGILNNSDLIAIQPPGEQASREIGLVWRPSTTRVQTFYKLAELLKPLVCPTSQEVVPA</sequence>
<evidence type="ECO:0000256" key="2">
    <source>
        <dbReference type="ARBA" id="ARBA00023015"/>
    </source>
</evidence>
<dbReference type="Gene3D" id="3.40.190.10">
    <property type="entry name" value="Periplasmic binding protein-like II"/>
    <property type="match status" value="2"/>
</dbReference>
<evidence type="ECO:0000256" key="3">
    <source>
        <dbReference type="ARBA" id="ARBA00023125"/>
    </source>
</evidence>
<dbReference type="GO" id="GO:0032993">
    <property type="term" value="C:protein-DNA complex"/>
    <property type="evidence" value="ECO:0007669"/>
    <property type="project" value="TreeGrafter"/>
</dbReference>
<comment type="similarity">
    <text evidence="1">Belongs to the LysR transcriptional regulatory family.</text>
</comment>
<dbReference type="EMBL" id="CP013067">
    <property type="protein sequence ID" value="ALP41560.1"/>
    <property type="molecule type" value="Genomic_DNA"/>
</dbReference>
<dbReference type="PRINTS" id="PR00039">
    <property type="entry name" value="HTHLYSR"/>
</dbReference>
<dbReference type="GO" id="GO:0003677">
    <property type="term" value="F:DNA binding"/>
    <property type="evidence" value="ECO:0007669"/>
    <property type="project" value="UniProtKB-KW"/>
</dbReference>
<dbReference type="FunFam" id="1.10.10.10:FF:000001">
    <property type="entry name" value="LysR family transcriptional regulator"/>
    <property type="match status" value="1"/>
</dbReference>
<evidence type="ECO:0000313" key="7">
    <source>
        <dbReference type="Proteomes" id="UP000058114"/>
    </source>
</evidence>
<keyword evidence="4" id="KW-0804">Transcription</keyword>
<dbReference type="InterPro" id="IPR005119">
    <property type="entry name" value="LysR_subst-bd"/>
</dbReference>
<protein>
    <submittedName>
        <fullName evidence="6">Hydrogen peroxide-inducible genes activator</fullName>
    </submittedName>
</protein>
<dbReference type="SUPFAM" id="SSF46785">
    <property type="entry name" value="Winged helix' DNA-binding domain"/>
    <property type="match status" value="1"/>
</dbReference>
<dbReference type="AlphaFoldDB" id="A0A0S2SIP3"/>
<gene>
    <name evidence="6" type="ORF">WL1483_2141</name>
</gene>
<dbReference type="Pfam" id="PF00126">
    <property type="entry name" value="HTH_1"/>
    <property type="match status" value="1"/>
</dbReference>
<reference evidence="7" key="1">
    <citation type="submission" date="2015-10" db="EMBL/GenBank/DDBJ databases">
        <title>Complete Genome Sequence of Aeromonas schubertii strain WL1483.</title>
        <authorList>
            <person name="Liu L."/>
        </authorList>
    </citation>
    <scope>NUCLEOTIDE SEQUENCE [LARGE SCALE GENOMIC DNA]</scope>
    <source>
        <strain evidence="7">WL1483</strain>
    </source>
</reference>
<feature type="domain" description="HTH lysR-type" evidence="5">
    <location>
        <begin position="5"/>
        <end position="62"/>
    </location>
</feature>
<dbReference type="PROSITE" id="PS50931">
    <property type="entry name" value="HTH_LYSR"/>
    <property type="match status" value="1"/>
</dbReference>
<dbReference type="PATRIC" id="fig|652.5.peg.1637"/>
<organism evidence="6 7">
    <name type="scientific">Aeromonas schubertii</name>
    <dbReference type="NCBI Taxonomy" id="652"/>
    <lineage>
        <taxon>Bacteria</taxon>
        <taxon>Pseudomonadati</taxon>
        <taxon>Pseudomonadota</taxon>
        <taxon>Gammaproteobacteria</taxon>
        <taxon>Aeromonadales</taxon>
        <taxon>Aeromonadaceae</taxon>
        <taxon>Aeromonas</taxon>
    </lineage>
</organism>
<dbReference type="Proteomes" id="UP000058114">
    <property type="component" value="Chromosome"/>
</dbReference>
<dbReference type="GO" id="GO:0003700">
    <property type="term" value="F:DNA-binding transcription factor activity"/>
    <property type="evidence" value="ECO:0007669"/>
    <property type="project" value="InterPro"/>
</dbReference>
<dbReference type="InterPro" id="IPR036388">
    <property type="entry name" value="WH-like_DNA-bd_sf"/>
</dbReference>
<dbReference type="RefSeq" id="WP_060585324.1">
    <property type="nucleotide sequence ID" value="NZ_CP013067.1"/>
</dbReference>
<dbReference type="InterPro" id="IPR000847">
    <property type="entry name" value="LysR_HTH_N"/>
</dbReference>